<evidence type="ECO:0000313" key="2">
    <source>
        <dbReference type="Proteomes" id="UP001148629"/>
    </source>
</evidence>
<comment type="caution">
    <text evidence="1">The sequence shown here is derived from an EMBL/GenBank/DDBJ whole genome shotgun (WGS) entry which is preliminary data.</text>
</comment>
<accession>A0ACC1SSQ5</accession>
<protein>
    <submittedName>
        <fullName evidence="1">Uncharacterized protein</fullName>
    </submittedName>
</protein>
<keyword evidence="2" id="KW-1185">Reference proteome</keyword>
<gene>
    <name evidence="1" type="ORF">NM208_g2358</name>
</gene>
<name>A0ACC1SSQ5_9HYPO</name>
<evidence type="ECO:0000313" key="1">
    <source>
        <dbReference type="EMBL" id="KAJ3545744.1"/>
    </source>
</evidence>
<organism evidence="1 2">
    <name type="scientific">Fusarium decemcellulare</name>
    <dbReference type="NCBI Taxonomy" id="57161"/>
    <lineage>
        <taxon>Eukaryota</taxon>
        <taxon>Fungi</taxon>
        <taxon>Dikarya</taxon>
        <taxon>Ascomycota</taxon>
        <taxon>Pezizomycotina</taxon>
        <taxon>Sordariomycetes</taxon>
        <taxon>Hypocreomycetidae</taxon>
        <taxon>Hypocreales</taxon>
        <taxon>Nectriaceae</taxon>
        <taxon>Fusarium</taxon>
        <taxon>Fusarium decemcellulare species complex</taxon>
    </lineage>
</organism>
<reference evidence="1" key="1">
    <citation type="submission" date="2022-08" db="EMBL/GenBank/DDBJ databases">
        <title>Genome Sequence of Fusarium decemcellulare.</title>
        <authorList>
            <person name="Buettner E."/>
        </authorList>
    </citation>
    <scope>NUCLEOTIDE SEQUENCE</scope>
    <source>
        <strain evidence="1">Babe19</strain>
    </source>
</reference>
<dbReference type="Proteomes" id="UP001148629">
    <property type="component" value="Unassembled WGS sequence"/>
</dbReference>
<sequence>MTSSSDDQFASRDASTSPSMSCSDNLAAENSETTDPLSVAAPIAICGIALRLPGGISTTEQFWDLLINKGDTRGLIPESRFKACNFYSKSGKPGHIASQHGYFLDESVDLGALDTSFFTMPKAEVERSDPQQRLLLELARECLESAGETDYRGKPIGTYVGSFGEDWAEAFAKDQHVFGLYKITGYGDFVLSNRISYEYDLRGPSMTIRTGCSSALIGLHQACLSIRSGECDAALVGGCNLIMAPGLSVNMAEQGVLSPDGSCKTFDADANGYARGEAINMVYIKRLSDAIRDGSPIRAVIRGTSSNADGKTTGLCVPSWVSHEAMIRKAYASAGITNIRDTAFVECHGTGTATGDPIETTAISNVFGDDGVFIGSVKPNVGHSEGASGITSLIKSVLVLEHQTIPPNIKFKKPNPKIPFSRKHLEVPTEVSPWPEDRLERVSVNSFGIGGANAHVVLESGRSFFVPRKGSSCKLHGKAEGHPQLLVFSANTADSLRRQVVNHQRYMDMAEQSATNLTDISYTLGVRRQHLPHRSYAVVGEGIDFGAAPFTKAPSTKPALVMVFTGQGAQWPQMGTEMLQSNHVFRHSINRMEEALKSLPEPPAWSIVEELTKPSTQSNLHKATISQPLCTALQIALVDSLAFIGAKPSTVVGHSSGEMAAAYAAGWLTAEEAIIAAYYRGIVSGEVSKIGAMAAVGLSHEEASRFLTAGVVVACENSPSSVTISGDKEQLEGVLDVISQAKPGTFTRLLQVDKAYHSHHMKEVGEAYRSLVSPFVRGRKCDKANSAVLFSTVMGHQMSVSGLVDAKYWQSNLESPVLFSSAITNILAHHQADGAKPLVFLEVGPHGALAGPVRDNLARSSLSYPYASCLSRSLDSTQTFLSAIGQLWLHGIRVDFDRLTNPEGTARVLTNMPLYPWQHNHSYVWETRITKEWRFRNYPKHELLGVRVSESTENEPVFRNVIALDHVPWLRDHNIKGDVIFPCAGYIGMMGEAARQVTSEGDYVGFSIRNIAIDTAMVLSETKTTEIIASLKKERLTDSLDSPWWDFVISSHNGSTWIKHCAGQVRPRTSRYDGTPSPIDRLPRAVDASKWYQALRRVGANYGPSFQGLKAVSSSTSGHSSRGTAIHTVHDEEEVYSVHPTKIDCFLQLFSVAAAQGIGHRLQDMTVPTFVEAMDVFTTNSEIDLAAEAKFTPRKMICGGGNGINSDGSLALRVSGVRLSPLERDVSEDDLDPHAGARIFWQADVDFSDIATLVEPHNDQKKYLQLCQELNLLCIQDALRCLKGTETDIPHLQQFRAWMEKQPAPPPTESSISSAMGQLSRTAMYPIAVGVKTVLDHIVPIFRGEKEALEILMRDDTLTNLYNCLNLSNRKRLFQHLGHAQPNLRILEIGAGTGAQDRFQEYPNMIFKVLDISKDPIAQDFEPETYDLIIAANVLHATSSLKETLSNVRKLLRPDGRLYMEELCSTVKPINFIFGVLPGWWLGADDDRPDEPYVSPERWDKELRGAGFGGLERSVLDCHRPNQLQAFMMARPAVSPQQMRGVTLLCDADSLAIAEDLRLALSKRGYTAALQDLTLSVPPTHQDIIAVVDVHRPFFKDINPGSFARFRDFVIQLSASQSSVLWVTRSSQLACTDPSWGQIIGAARTLRSELSVNWATCEIDMTQSLVTLEAVVKVFEKFRRRRGGDVVLPEYEYAIVRGIVHIPRLYPVNIGQELETKMTDQASKTSRHLTIGKYGRLSTLLWTEQAKHQLTGDDVVIDTQAVGLNFKDVLVAMGIVDVNGGSLGLEAAGIVCEVGPEAQHLLPGDRVFVMDTGCFSTRIVASEKLCAKIPDNLGFADAATMPCVFATVIYSLLDLGQLAAGQSVLIHSAAGGVGIAAIQICSMVGADIYCTVSNDEKIRYLESAFGIPRDHIFNSRDASFLADVKQATNGLGVDLVLNSLSGELLHASWDCVAEFGKMIEIGKRDLIGNGRLALNNFVLNRTYHGCDLAHLSEKRPQTLLRQIVQFYEEGHIGPIRPTKVSSTGDVEESFRYMQKGQHIGKIVVEFDSSPNNMLPFASLPRAVAFDENSSYLIVGGLGGLGRVVSTWMIEHGARHLIFLSRRAGASSEDQAFMEELHSQGCSVEAVGGDVAVFADVEAVFATSSKPLRGVINMSMVLRDQGFANMSHQEWAAAVDPKVKGTWNLHNAALAAGLDLDFFLLFSSISGVVGQPGQANYAGANTFLDAFVQYRQYLGLKAQSIDIGMMLDHGYVAENPLMMERLLAQGNYGIRIPQLLDAITTVLLADNSTQRYQMESVNHSQIVIGARSLKPFHDPSNRVIWKGNRLMSIYFNHDTHKDCVPGSSPSSDALTNFMSSIVSDPSILSSPDSASFVAKQIAKQLFVLLLRPTEDESEIDVSLSLQDLGLDSLVAIEMRNWWRGAFGFDISVLEMLGAGTLLALGERATRGLKEKLEADVDMDVEDGLKFSVEQILETKMP</sequence>
<dbReference type="EMBL" id="JANRMS010000139">
    <property type="protein sequence ID" value="KAJ3545744.1"/>
    <property type="molecule type" value="Genomic_DNA"/>
</dbReference>
<proteinExistence type="predicted"/>